<accession>A0AAE0RXE0</accession>
<evidence type="ECO:0000313" key="7">
    <source>
        <dbReference type="Proteomes" id="UP001195483"/>
    </source>
</evidence>
<evidence type="ECO:0000259" key="5">
    <source>
        <dbReference type="Pfam" id="PF26573"/>
    </source>
</evidence>
<dbReference type="Pfam" id="PF26573">
    <property type="entry name" value="TPR_Epg5_2"/>
    <property type="match status" value="1"/>
</dbReference>
<dbReference type="PANTHER" id="PTHR31139:SF4">
    <property type="entry name" value="ECTOPIC P GRANULES PROTEIN 5 HOMOLOG"/>
    <property type="match status" value="1"/>
</dbReference>
<feature type="region of interest" description="Disordered" evidence="3">
    <location>
        <begin position="169"/>
        <end position="206"/>
    </location>
</feature>
<feature type="region of interest" description="Disordered" evidence="3">
    <location>
        <begin position="1"/>
        <end position="59"/>
    </location>
</feature>
<evidence type="ECO:0000256" key="2">
    <source>
        <dbReference type="ARBA" id="ARBA00023006"/>
    </source>
</evidence>
<dbReference type="PANTHER" id="PTHR31139">
    <property type="entry name" value="ECTOPIC P GRANULES PROTEIN 5 HOMOLOG"/>
    <property type="match status" value="1"/>
</dbReference>
<feature type="compositionally biased region" description="Basic and acidic residues" evidence="3">
    <location>
        <begin position="171"/>
        <end position="190"/>
    </location>
</feature>
<protein>
    <recommendedName>
        <fullName evidence="8">Ectopic P granules protein 5 homolog</fullName>
    </recommendedName>
</protein>
<dbReference type="InterPro" id="IPR058750">
    <property type="entry name" value="TPR_Epg5"/>
</dbReference>
<organism evidence="6 7">
    <name type="scientific">Potamilus streckersoni</name>
    <dbReference type="NCBI Taxonomy" id="2493646"/>
    <lineage>
        <taxon>Eukaryota</taxon>
        <taxon>Metazoa</taxon>
        <taxon>Spiralia</taxon>
        <taxon>Lophotrochozoa</taxon>
        <taxon>Mollusca</taxon>
        <taxon>Bivalvia</taxon>
        <taxon>Autobranchia</taxon>
        <taxon>Heteroconchia</taxon>
        <taxon>Palaeoheterodonta</taxon>
        <taxon>Unionida</taxon>
        <taxon>Unionoidea</taxon>
        <taxon>Unionidae</taxon>
        <taxon>Ambleminae</taxon>
        <taxon>Lampsilini</taxon>
        <taxon>Potamilus</taxon>
    </lineage>
</organism>
<feature type="compositionally biased region" description="Basic and acidic residues" evidence="3">
    <location>
        <begin position="28"/>
        <end position="44"/>
    </location>
</feature>
<keyword evidence="7" id="KW-1185">Reference proteome</keyword>
<dbReference type="GO" id="GO:0097352">
    <property type="term" value="P:autophagosome maturation"/>
    <property type="evidence" value="ECO:0007669"/>
    <property type="project" value="TreeGrafter"/>
</dbReference>
<keyword evidence="2" id="KW-0072">Autophagy</keyword>
<comment type="caution">
    <text evidence="6">The sequence shown here is derived from an EMBL/GenBank/DDBJ whole genome shotgun (WGS) entry which is preliminary data.</text>
</comment>
<reference evidence="6" key="3">
    <citation type="submission" date="2023-05" db="EMBL/GenBank/DDBJ databases">
        <authorList>
            <person name="Smith C.H."/>
        </authorList>
    </citation>
    <scope>NUCLEOTIDE SEQUENCE</scope>
    <source>
        <strain evidence="6">CHS0354</strain>
        <tissue evidence="6">Mantle</tissue>
    </source>
</reference>
<dbReference type="GO" id="GO:0005737">
    <property type="term" value="C:cytoplasm"/>
    <property type="evidence" value="ECO:0007669"/>
    <property type="project" value="TreeGrafter"/>
</dbReference>
<reference evidence="6" key="1">
    <citation type="journal article" date="2021" name="Genome Biol. Evol.">
        <title>A High-Quality Reference Genome for a Parasitic Bivalve with Doubly Uniparental Inheritance (Bivalvia: Unionida).</title>
        <authorList>
            <person name="Smith C.H."/>
        </authorList>
    </citation>
    <scope>NUCLEOTIDE SEQUENCE</scope>
    <source>
        <strain evidence="6">CHS0354</strain>
    </source>
</reference>
<evidence type="ECO:0000259" key="4">
    <source>
        <dbReference type="Pfam" id="PF26103"/>
    </source>
</evidence>
<dbReference type="InterPro" id="IPR059030">
    <property type="entry name" value="TPR_Epg5_mid"/>
</dbReference>
<dbReference type="InterPro" id="IPR051436">
    <property type="entry name" value="Autophagy-related_EPG5"/>
</dbReference>
<evidence type="ECO:0000256" key="3">
    <source>
        <dbReference type="SAM" id="MobiDB-lite"/>
    </source>
</evidence>
<feature type="region of interest" description="Disordered" evidence="3">
    <location>
        <begin position="78"/>
        <end position="105"/>
    </location>
</feature>
<feature type="compositionally biased region" description="Polar residues" evidence="3">
    <location>
        <begin position="45"/>
        <end position="57"/>
    </location>
</feature>
<feature type="compositionally biased region" description="Polar residues" evidence="3">
    <location>
        <begin position="79"/>
        <end position="88"/>
    </location>
</feature>
<dbReference type="Pfam" id="PF26103">
    <property type="entry name" value="TPR_Epg5"/>
    <property type="match status" value="1"/>
</dbReference>
<comment type="similarity">
    <text evidence="1">Belongs to the EPG5 family.</text>
</comment>
<feature type="compositionally biased region" description="Polar residues" evidence="3">
    <location>
        <begin position="95"/>
        <end position="105"/>
    </location>
</feature>
<evidence type="ECO:0000256" key="1">
    <source>
        <dbReference type="ARBA" id="ARBA00010948"/>
    </source>
</evidence>
<feature type="domain" description="Epg5-like central TPR repeats" evidence="4">
    <location>
        <begin position="1819"/>
        <end position="2201"/>
    </location>
</feature>
<dbReference type="Proteomes" id="UP001195483">
    <property type="component" value="Unassembled WGS sequence"/>
</dbReference>
<feature type="compositionally biased region" description="Basic and acidic residues" evidence="3">
    <location>
        <begin position="7"/>
        <end position="17"/>
    </location>
</feature>
<feature type="compositionally biased region" description="Basic residues" evidence="3">
    <location>
        <begin position="18"/>
        <end position="27"/>
    </location>
</feature>
<gene>
    <name evidence="6" type="ORF">CHS0354_033018</name>
</gene>
<dbReference type="EMBL" id="JAEAOA010001942">
    <property type="protein sequence ID" value="KAK3581285.1"/>
    <property type="molecule type" value="Genomic_DNA"/>
</dbReference>
<proteinExistence type="inferred from homology"/>
<dbReference type="Pfam" id="PF26106">
    <property type="entry name" value="TPR_Epg5_C"/>
    <property type="match status" value="1"/>
</dbReference>
<sequence>MTKRTRKETMAEALQERPKRKTKVKKPKERENPLVIQDRDKRSSNNEVHQISPSSDISLAPDVETSTIFLKSESLLHDAQTTSDQSKSGLHDSQPVIQETDTSVIPVTELENMGSQSKSLLHDANSSGQVVSGSQIDIAENLNWTSVMEPVIAADSSFVKKGIQVGSEVTTHTDETGSDSKEIDKIKTEETSAYESQSKSEIKNDVTPEVTDEQKLKDINLEKTMKQDTMNLTSPIIDSFAKDISDEHGSCETVKTFGPVLYPDLQEEKTKMMLEIQMEQRNRESIPSEQILAQSVTSADEKTQQLISQDCLPEVIRTKTAPPEELMIQHEQTTRNKTPIIQNREKVYNPLTIEQLNSLYYNLELSRNKQFIDNFVLNEQKKESHEFYEILLNYLRSRKNFIQSEEAVKTLEKKYMQTESEIWLTRTCTVTAKGKCGDEAKCQGTHKFEKCEMNYLAFAELKKTLETMQEHLKKQLSLHLYSAQISRLQVESYIHNLFMTSPALRDIPRNAPVQVLVGHSADTGHQVRKLRDCISVIFAFHRRPADDEEFVSNLQNWTERLVSALLRIATSEDHLFILNHILRCPGGVGQWAGHFIQVPPIPSAVKQNPPIFGSPILDHLITCMATILIPTAGREEFLCHLRKVFTPDTKDEKSITWIMVNIDGEEDEDPENAWLYLHENDIVTFIRQLSISAIFKHVLFITETDGGAGEPVYDIHHTSEPAMFRLFAFCTCLLGLFGNGLNTFSMSRYRQLNKRLGRMIRQSVQYVSDHWENFKNANTLLQERLNQLQVEFDTFFMRAIKVLLTVKGLGAWQFIADMPFSNVSKTTLWQLLWLLFQGQTPTSDISNLPSIEVCKQFIQDAGSRIHLCDVIQLVPQSEAIYLLTAMISITESCTVDNEDIVQAITLTVFEVAYVCAETRELFSKMGRELLYTVTMCHPSMMSLLTQRVYEVIDILGVTALYLYKGLPLPFWLPADPDLIIIRQWLLNLDLHHSTNQLARVILSNLNWGLNNQGDRLVIPWRLHKQTAVLIVEAYQKFTMGKNYSSAIMEGMKQMVSGVNQQLTSEQEFNNWCWDLLLKLHLHRSSLPLTDRRLAEAQSSIPDLSNDDTLLPISKGIKEKNPVACAAALLLTRHGHEVSSFLEDGLPILQVLVDQCHFRPVLCVIFHTVPLYYECPQYLLQNDRIRSVLQAILQADDSYLKMAQSLLSFEFPGPVTKLLLSMMQSQISGALSESGGWVLSVLSFWTKLVMSLPKWWQDRNCCCALDVLIKSSFAHIGMADDLIKIFKEKHQLFLCEEKPQGLVTSLMNWVTSGVTLPSFMEKSSLPEFSWLAYVILHVEGLYEEQTKLWSVMQEELLSSAKIGIDQALKKSILKLKMDQAPILNRLNIYRWLQQALDMPKDHPVFFLCVHRFFVLIMGRLTSQGSLPQRASIGEKFFSNMANSSMVKKLKKKLGDAADFYIKQASLQDEGSGSLDISPQEEDSTQTGTGHVYRKLARIFQTFQLWLDEPRLHDASLYLPALPPQYQSDRLLQVFQNQITPWLEFLPFELIKGELSALTLEWKQTSHQKFLHKMSFNLENKEKHLSLTVKRKSLCTATERILLRLKQHDLPLPPPNLMPLKAPVPDISTSIMEEKASILHLLETDLNNLTGYARSFCSKMAQSSSLDFLYLELLPKLYINVPRQVTVMLQCRSVVNPMHRCSNPGAANIQIEEKSMDNMIRQHLEENRAEFKQLMIDSHLPPPQNTCISAVHVENAITMLVKMFQSCTDDGRRARLNSIACTLFFTMAEMISDTVQKYPPTQQFFSFCIDILGQEFVQLDPSQTRHVLALTIEKSALAGLLAPHFVPNISPADYVSMYDILMQTMQKGNADLTFMLLTKFDLANWLTIYKPVLNEVRQFVEILGKAFTHFGMTPKEHDQLVFGIYLGHVKILLRHNFPAYLNDIIGLILQGSSLQKLHLKCWEALHNQCFQYEDITTSPQVDSGPPSSEYRNIHTRLSTEEVVYILKWFGGYFSKLRLSSKNCLSFGLYPSWTKYVPYISKLLGDFLKCFIDKILPNLPDIVATQGFEPVWLQIIGAFQAWVQPVNGPDGMTFPWIESDKPVAVQMVMRMTEVIRYAHEKTQAFRQKVHMDFLSLLWIYYANTLSNEAVPNHVISLYNTQFGKLPWKQLQPSQQVMDSMAKLKQNSHPSSFNLLADVVSAIDWMELLQFYKLFRSTDSRRSLEASFFLILMQCYGEKKHLENPDIERLLIKAETYSWENLAVDSFQHACSWFLQHAEPTSLFASRSSSDTLGLRVMKAASGFNVQASSTWSEDLSVKRRNYIHCVAQLFCQSTYKPLNDKNALSTVLINLLTEIETVEGAVVDRYHQRQETIDMVKEVFSLLNNCNPEDGSSTVVMTTIIQWLQGSPHSILLQPCIHAASRTLASLSHMAKIVEECICLHFKSGEKGSNDDSWDMPLEAIQIPELDLTKFFDICLQEASFLLLYCYILQKFPLCQNLTEEQSLMKLMMDWTEEAKPSAENEAKILLWWHKILQLQLRHVDFGRSLPVCVTVLNNFVHIIKVYGEERSSSGLLGALGLGRKSSLSPKFLVIARSIAAFCTAQIKNENSIRVQPCDPYIESLGSKAPVQALLSLRGNKKYQTLKGEVELAWGFVQDQSRTLRDVLILLQELTKRLYYDSAFLSVIHKESHKR</sequence>
<name>A0AAE0RXE0_9BIVA</name>
<evidence type="ECO:0000313" key="6">
    <source>
        <dbReference type="EMBL" id="KAK3581285.1"/>
    </source>
</evidence>
<reference evidence="6" key="2">
    <citation type="journal article" date="2021" name="Genome Biol. Evol.">
        <title>Developing a high-quality reference genome for a parasitic bivalve with doubly uniparental inheritance (Bivalvia: Unionida).</title>
        <authorList>
            <person name="Smith C.H."/>
        </authorList>
    </citation>
    <scope>NUCLEOTIDE SEQUENCE</scope>
    <source>
        <strain evidence="6">CHS0354</strain>
        <tissue evidence="6">Mantle</tissue>
    </source>
</reference>
<evidence type="ECO:0008006" key="8">
    <source>
        <dbReference type="Google" id="ProtNLM"/>
    </source>
</evidence>
<feature type="domain" description="Epg5-like TPR" evidence="5">
    <location>
        <begin position="1342"/>
        <end position="1544"/>
    </location>
</feature>